<comment type="caution">
    <text evidence="2">The sequence shown here is derived from an EMBL/GenBank/DDBJ whole genome shotgun (WGS) entry which is preliminary data.</text>
</comment>
<protein>
    <submittedName>
        <fullName evidence="2">Uncharacterized protein</fullName>
    </submittedName>
</protein>
<feature type="coiled-coil region" evidence="1">
    <location>
        <begin position="32"/>
        <end position="87"/>
    </location>
</feature>
<gene>
    <name evidence="2" type="ORF">Rhe02_30620</name>
</gene>
<dbReference type="RefSeq" id="WP_203908867.1">
    <property type="nucleotide sequence ID" value="NZ_BONY01000016.1"/>
</dbReference>
<name>A0A8J3Q704_9ACTN</name>
<dbReference type="Proteomes" id="UP000612899">
    <property type="component" value="Unassembled WGS sequence"/>
</dbReference>
<accession>A0A8J3Q704</accession>
<keyword evidence="3" id="KW-1185">Reference proteome</keyword>
<dbReference type="Gene3D" id="1.10.287.620">
    <property type="entry name" value="Helix Hairpins"/>
    <property type="match status" value="1"/>
</dbReference>
<sequence length="206" mass="22532">MTHPQFVPPHDGTSIISAHVMSTSDDAAATENDQAQAIIEEAQAVLEEAHADIAEAKSDLLQADAGLDEAQAELDEAEEELAVVAEAAEDGYDDDDDYEDFLDDDEIEQLRPGDIDESVIAVWDPDVAERYRDAFRDIQAHFVDEPEAALGEAQDLVAEAVQALADALLAEQVSLDPHEQDANPDTEAMRIAMRGYRDFLERVLAL</sequence>
<evidence type="ECO:0000313" key="2">
    <source>
        <dbReference type="EMBL" id="GIH04995.1"/>
    </source>
</evidence>
<proteinExistence type="predicted"/>
<evidence type="ECO:0000313" key="3">
    <source>
        <dbReference type="Proteomes" id="UP000612899"/>
    </source>
</evidence>
<keyword evidence="1" id="KW-0175">Coiled coil</keyword>
<dbReference type="EMBL" id="BONY01000016">
    <property type="protein sequence ID" value="GIH04995.1"/>
    <property type="molecule type" value="Genomic_DNA"/>
</dbReference>
<organism evidence="2 3">
    <name type="scientific">Rhizocola hellebori</name>
    <dbReference type="NCBI Taxonomy" id="1392758"/>
    <lineage>
        <taxon>Bacteria</taxon>
        <taxon>Bacillati</taxon>
        <taxon>Actinomycetota</taxon>
        <taxon>Actinomycetes</taxon>
        <taxon>Micromonosporales</taxon>
        <taxon>Micromonosporaceae</taxon>
        <taxon>Rhizocola</taxon>
    </lineage>
</organism>
<dbReference type="AlphaFoldDB" id="A0A8J3Q704"/>
<evidence type="ECO:0000256" key="1">
    <source>
        <dbReference type="SAM" id="Coils"/>
    </source>
</evidence>
<reference evidence="2" key="1">
    <citation type="submission" date="2021-01" db="EMBL/GenBank/DDBJ databases">
        <title>Whole genome shotgun sequence of Rhizocola hellebori NBRC 109834.</title>
        <authorList>
            <person name="Komaki H."/>
            <person name="Tamura T."/>
        </authorList>
    </citation>
    <scope>NUCLEOTIDE SEQUENCE</scope>
    <source>
        <strain evidence="2">NBRC 109834</strain>
    </source>
</reference>